<dbReference type="PROSITE" id="PS00063">
    <property type="entry name" value="ALDOKETO_REDUCTASE_3"/>
    <property type="match status" value="1"/>
</dbReference>
<name>M2YE44_9MICC</name>
<accession>M2YE44</accession>
<evidence type="ECO:0000256" key="2">
    <source>
        <dbReference type="ARBA" id="ARBA00022857"/>
    </source>
</evidence>
<proteinExistence type="inferred from homology"/>
<dbReference type="PROSITE" id="PS00798">
    <property type="entry name" value="ALDOKETO_REDUCTASE_1"/>
    <property type="match status" value="1"/>
</dbReference>
<dbReference type="AlphaFoldDB" id="M2YE44"/>
<dbReference type="PROSITE" id="PS00062">
    <property type="entry name" value="ALDOKETO_REDUCTASE_2"/>
    <property type="match status" value="1"/>
</dbReference>
<feature type="active site" description="Proton donor" evidence="4">
    <location>
        <position position="74"/>
    </location>
</feature>
<dbReference type="InterPro" id="IPR036812">
    <property type="entry name" value="NAD(P)_OxRdtase_dom_sf"/>
</dbReference>
<dbReference type="Proteomes" id="UP000009877">
    <property type="component" value="Unassembled WGS sequence"/>
</dbReference>
<dbReference type="SUPFAM" id="SSF51430">
    <property type="entry name" value="NAD(P)-linked oxidoreductase"/>
    <property type="match status" value="1"/>
</dbReference>
<dbReference type="Pfam" id="PF00248">
    <property type="entry name" value="Aldo_ket_red"/>
    <property type="match status" value="1"/>
</dbReference>
<dbReference type="InterPro" id="IPR023210">
    <property type="entry name" value="NADP_OxRdtase_dom"/>
</dbReference>
<dbReference type="FunFam" id="3.20.20.100:FF:000002">
    <property type="entry name" value="2,5-diketo-D-gluconic acid reductase A"/>
    <property type="match status" value="1"/>
</dbReference>
<organism evidence="9 10">
    <name type="scientific">Kocuria palustris PEL</name>
    <dbReference type="NCBI Taxonomy" id="1236550"/>
    <lineage>
        <taxon>Bacteria</taxon>
        <taxon>Bacillati</taxon>
        <taxon>Actinomycetota</taxon>
        <taxon>Actinomycetes</taxon>
        <taxon>Micrococcales</taxon>
        <taxon>Micrococcaceae</taxon>
        <taxon>Kocuria</taxon>
    </lineage>
</organism>
<evidence type="ECO:0000256" key="3">
    <source>
        <dbReference type="ARBA" id="ARBA00023002"/>
    </source>
</evidence>
<feature type="site" description="Lowers pKa of active site Tyr" evidence="6">
    <location>
        <position position="99"/>
    </location>
</feature>
<comment type="similarity">
    <text evidence="1">Belongs to the aldo/keto reductase family.</text>
</comment>
<keyword evidence="10" id="KW-1185">Reference proteome</keyword>
<evidence type="ECO:0000256" key="7">
    <source>
        <dbReference type="SAM" id="MobiDB-lite"/>
    </source>
</evidence>
<dbReference type="PANTHER" id="PTHR43827:SF3">
    <property type="entry name" value="NADP-DEPENDENT OXIDOREDUCTASE DOMAIN-CONTAINING PROTEIN"/>
    <property type="match status" value="1"/>
</dbReference>
<sequence length="302" mass="33728">MTESADSRESETTQIDPALADQVGVSERRHTLNDGHQLPQIGMGTYPMDDADAEVGVYEGINRGFRLIDTAVNYGNEIGVGRGIALAGLPRDEVFVTTKIPGRDQGDEATVRASVEGSLERLGLDRLDLLLIHWPNPQQDKYVQTFRTMLALREEGLVRSVGVSNFTPAHVDRLIAETGETPAVNQVELHPQYQQEALRAHHHDKRILVQAWSPLGRKTDILDHEWLAEIAGQVNRTPAQVILRWEIQSAVLPIPKSSNPKRMAENLDVFGWELSDQQMERIRLLHTGLSGSGFDPDEHEEM</sequence>
<reference evidence="9 10" key="1">
    <citation type="journal article" date="2014" name="Genome Announc.">
        <title>Draft Genome Sequence of Kocuria palustris PEL.</title>
        <authorList>
            <person name="Sharma G."/>
            <person name="Khatri I."/>
            <person name="Subramanian S."/>
        </authorList>
    </citation>
    <scope>NUCLEOTIDE SEQUENCE [LARGE SCALE GENOMIC DNA]</scope>
    <source>
        <strain evidence="9 10">PEL</strain>
    </source>
</reference>
<dbReference type="PIRSF" id="PIRSF000097">
    <property type="entry name" value="AKR"/>
    <property type="match status" value="1"/>
</dbReference>
<keyword evidence="2" id="KW-0521">NADP</keyword>
<evidence type="ECO:0000313" key="10">
    <source>
        <dbReference type="Proteomes" id="UP000009877"/>
    </source>
</evidence>
<dbReference type="InterPro" id="IPR018170">
    <property type="entry name" value="Aldo/ket_reductase_CS"/>
</dbReference>
<dbReference type="PANTHER" id="PTHR43827">
    <property type="entry name" value="2,5-DIKETO-D-GLUCONIC ACID REDUCTASE"/>
    <property type="match status" value="1"/>
</dbReference>
<dbReference type="GeneID" id="93315353"/>
<comment type="caution">
    <text evidence="9">The sequence shown here is derived from an EMBL/GenBank/DDBJ whole genome shotgun (WGS) entry which is preliminary data.</text>
</comment>
<dbReference type="RefSeq" id="WP_006214487.1">
    <property type="nucleotide sequence ID" value="NZ_ANHZ02000008.1"/>
</dbReference>
<dbReference type="InterPro" id="IPR020471">
    <property type="entry name" value="AKR"/>
</dbReference>
<evidence type="ECO:0000256" key="4">
    <source>
        <dbReference type="PIRSR" id="PIRSR000097-1"/>
    </source>
</evidence>
<dbReference type="STRING" id="71999.KPaMU14_08095"/>
<dbReference type="EMBL" id="ANHZ02000008">
    <property type="protein sequence ID" value="EME36820.1"/>
    <property type="molecule type" value="Genomic_DNA"/>
</dbReference>
<dbReference type="Gene3D" id="3.20.20.100">
    <property type="entry name" value="NADP-dependent oxidoreductase domain"/>
    <property type="match status" value="1"/>
</dbReference>
<feature type="compositionally biased region" description="Basic and acidic residues" evidence="7">
    <location>
        <begin position="1"/>
        <end position="11"/>
    </location>
</feature>
<evidence type="ECO:0000313" key="9">
    <source>
        <dbReference type="EMBL" id="EME36820.1"/>
    </source>
</evidence>
<gene>
    <name evidence="9" type="ORF">C884_02427</name>
</gene>
<feature type="binding site" evidence="5">
    <location>
        <position position="133"/>
    </location>
    <ligand>
        <name>substrate</name>
    </ligand>
</feature>
<feature type="region of interest" description="Disordered" evidence="7">
    <location>
        <begin position="1"/>
        <end position="23"/>
    </location>
</feature>
<dbReference type="PRINTS" id="PR00069">
    <property type="entry name" value="ALDKETRDTASE"/>
</dbReference>
<evidence type="ECO:0000256" key="1">
    <source>
        <dbReference type="ARBA" id="ARBA00007905"/>
    </source>
</evidence>
<evidence type="ECO:0000259" key="8">
    <source>
        <dbReference type="Pfam" id="PF00248"/>
    </source>
</evidence>
<protein>
    <submittedName>
        <fullName evidence="9">Oxidoreductase</fullName>
    </submittedName>
</protein>
<dbReference type="GO" id="GO:0016616">
    <property type="term" value="F:oxidoreductase activity, acting on the CH-OH group of donors, NAD or NADP as acceptor"/>
    <property type="evidence" value="ECO:0007669"/>
    <property type="project" value="UniProtKB-ARBA"/>
</dbReference>
<evidence type="ECO:0000256" key="6">
    <source>
        <dbReference type="PIRSR" id="PIRSR000097-3"/>
    </source>
</evidence>
<feature type="domain" description="NADP-dependent oxidoreductase" evidence="8">
    <location>
        <begin position="42"/>
        <end position="283"/>
    </location>
</feature>
<keyword evidence="3" id="KW-0560">Oxidoreductase</keyword>
<evidence type="ECO:0000256" key="5">
    <source>
        <dbReference type="PIRSR" id="PIRSR000097-2"/>
    </source>
</evidence>